<protein>
    <recommendedName>
        <fullName evidence="3">ABC transporter ATPase</fullName>
    </recommendedName>
</protein>
<keyword evidence="2" id="KW-1185">Reference proteome</keyword>
<evidence type="ECO:0008006" key="3">
    <source>
        <dbReference type="Google" id="ProtNLM"/>
    </source>
</evidence>
<evidence type="ECO:0000313" key="1">
    <source>
        <dbReference type="EMBL" id="PQL93175.1"/>
    </source>
</evidence>
<proteinExistence type="predicted"/>
<name>A0A2S8ADY9_9FLAO</name>
<dbReference type="AlphaFoldDB" id="A0A2S8ADY9"/>
<evidence type="ECO:0000313" key="2">
    <source>
        <dbReference type="Proteomes" id="UP000238042"/>
    </source>
</evidence>
<accession>A0A2S8ADY9</accession>
<reference evidence="1 2" key="1">
    <citation type="submission" date="2018-02" db="EMBL/GenBank/DDBJ databases">
        <title>Genome sequences of Apibacter spp., gut symbionts of Asian honey bees.</title>
        <authorList>
            <person name="Kwong W.K."/>
            <person name="Steele M.I."/>
            <person name="Moran N.A."/>
        </authorList>
    </citation>
    <scope>NUCLEOTIDE SEQUENCE [LARGE SCALE GENOMIC DNA]</scope>
    <source>
        <strain evidence="2">wkB301</strain>
    </source>
</reference>
<dbReference type="RefSeq" id="WP_105246740.1">
    <property type="nucleotide sequence ID" value="NZ_PSZM01000036.1"/>
</dbReference>
<dbReference type="Proteomes" id="UP000238042">
    <property type="component" value="Unassembled WGS sequence"/>
</dbReference>
<dbReference type="OrthoDB" id="978691at2"/>
<comment type="caution">
    <text evidence="1">The sequence shown here is derived from an EMBL/GenBank/DDBJ whole genome shotgun (WGS) entry which is preliminary data.</text>
</comment>
<sequence>MNNNKLWIFQSKRTITVKEEEEILEKIHYFLKSWAAHGAELKSEINILDHKFLIISVDEAQTKASGCSIDSLNQCIRKIDAQYHLELLNRLWISYKENNKDIETIALKDFKEKVKAGLLSPDTWVYNLSVSSSEEFNDKFKQPLYKSWAKIYL</sequence>
<dbReference type="EMBL" id="PSZM01000036">
    <property type="protein sequence ID" value="PQL93175.1"/>
    <property type="molecule type" value="Genomic_DNA"/>
</dbReference>
<organism evidence="1 2">
    <name type="scientific">Apibacter adventoris</name>
    <dbReference type="NCBI Taxonomy" id="1679466"/>
    <lineage>
        <taxon>Bacteria</taxon>
        <taxon>Pseudomonadati</taxon>
        <taxon>Bacteroidota</taxon>
        <taxon>Flavobacteriia</taxon>
        <taxon>Flavobacteriales</taxon>
        <taxon>Weeksellaceae</taxon>
        <taxon>Apibacter</taxon>
    </lineage>
</organism>
<gene>
    <name evidence="1" type="ORF">C4S77_05815</name>
</gene>